<evidence type="ECO:0000313" key="3">
    <source>
        <dbReference type="EMBL" id="SBT59452.1"/>
    </source>
</evidence>
<dbReference type="EMBL" id="FLRD01001656">
    <property type="protein sequence ID" value="SBT57872.1"/>
    <property type="molecule type" value="Genomic_DNA"/>
</dbReference>
<dbReference type="AlphaFoldDB" id="A0A1A9ANS0"/>
<feature type="compositionally biased region" description="Basic and acidic residues" evidence="1">
    <location>
        <begin position="58"/>
        <end position="73"/>
    </location>
</feature>
<sequence>MINYTDFIKYTSYIKKIYYKLYRDCCFLYICYDEYFECNSKYNPSNVISIIKGENEVSDGHKKNSYKKSREGVRNTPMTTAADGSMQIS</sequence>
<reference evidence="4 5" key="2">
    <citation type="submission" date="2016-05" db="EMBL/GenBank/DDBJ databases">
        <authorList>
            <person name="Naeem Raeece"/>
        </authorList>
    </citation>
    <scope>NUCLEOTIDE SEQUENCE [LARGE SCALE GENOMIC DNA]</scope>
</reference>
<dbReference type="Proteomes" id="UP000078555">
    <property type="component" value="Unassembled WGS sequence"/>
</dbReference>
<name>A0A1A9ANS0_PLAOA</name>
<accession>A0A1A9ANS0</accession>
<gene>
    <name evidence="2" type="ORF">POVWA1_084140</name>
    <name evidence="3" type="ORF">POVWA2_096710</name>
</gene>
<evidence type="ECO:0000256" key="1">
    <source>
        <dbReference type="SAM" id="MobiDB-lite"/>
    </source>
</evidence>
<evidence type="ECO:0000313" key="2">
    <source>
        <dbReference type="EMBL" id="SBT57872.1"/>
    </source>
</evidence>
<dbReference type="Proteomes" id="UP000078550">
    <property type="component" value="Unassembled WGS sequence"/>
</dbReference>
<reference evidence="2" key="1">
    <citation type="submission" date="2016-05" db="EMBL/GenBank/DDBJ databases">
        <authorList>
            <person name="Lavstsen T."/>
            <person name="Jespersen J.S."/>
        </authorList>
    </citation>
    <scope>NUCLEOTIDE SEQUENCE [LARGE SCALE GENOMIC DNA]</scope>
</reference>
<feature type="region of interest" description="Disordered" evidence="1">
    <location>
        <begin position="58"/>
        <end position="89"/>
    </location>
</feature>
<proteinExistence type="predicted"/>
<protein>
    <submittedName>
        <fullName evidence="2">PIR Superfamily Protein</fullName>
    </submittedName>
</protein>
<organism evidence="2 5">
    <name type="scientific">Plasmodium ovale wallikeri</name>
    <dbReference type="NCBI Taxonomy" id="864142"/>
    <lineage>
        <taxon>Eukaryota</taxon>
        <taxon>Sar</taxon>
        <taxon>Alveolata</taxon>
        <taxon>Apicomplexa</taxon>
        <taxon>Aconoidasida</taxon>
        <taxon>Haemosporida</taxon>
        <taxon>Plasmodiidae</taxon>
        <taxon>Plasmodium</taxon>
        <taxon>Plasmodium (Plasmodium)</taxon>
    </lineage>
</organism>
<dbReference type="EMBL" id="FLRE01003432">
    <property type="protein sequence ID" value="SBT59452.1"/>
    <property type="molecule type" value="Genomic_DNA"/>
</dbReference>
<dbReference type="Pfam" id="PF05795">
    <property type="entry name" value="Plasmodium_Vir"/>
    <property type="match status" value="1"/>
</dbReference>
<dbReference type="InterPro" id="IPR008780">
    <property type="entry name" value="Plasmodium_Vir"/>
</dbReference>
<evidence type="ECO:0000313" key="4">
    <source>
        <dbReference type="Proteomes" id="UP000078550"/>
    </source>
</evidence>
<keyword evidence="5" id="KW-1185">Reference proteome</keyword>
<evidence type="ECO:0000313" key="5">
    <source>
        <dbReference type="Proteomes" id="UP000078555"/>
    </source>
</evidence>